<dbReference type="EMBL" id="CYZT01000422">
    <property type="protein sequence ID" value="CUP61198.1"/>
    <property type="molecule type" value="Genomic_DNA"/>
</dbReference>
<dbReference type="Proteomes" id="UP000095746">
    <property type="component" value="Unassembled WGS sequence"/>
</dbReference>
<evidence type="ECO:0000313" key="2">
    <source>
        <dbReference type="Proteomes" id="UP000095746"/>
    </source>
</evidence>
<accession>A0A174PRB1</accession>
<evidence type="ECO:0000313" key="1">
    <source>
        <dbReference type="EMBL" id="CUP61198.1"/>
    </source>
</evidence>
<reference evidence="1 2" key="1">
    <citation type="submission" date="2015-09" db="EMBL/GenBank/DDBJ databases">
        <authorList>
            <consortium name="Pathogen Informatics"/>
        </authorList>
    </citation>
    <scope>NUCLEOTIDE SEQUENCE [LARGE SCALE GENOMIC DNA]</scope>
    <source>
        <strain evidence="1 2">2789STDY5608854</strain>
    </source>
</reference>
<sequence>MDLHHLPVDGDVLVEISQGVEGVGGDHIEVVPAGHVLDGTVPHAVGADGDPLAEQLLDLLGVKLPGVGVQRDNRHILFHGVLPSFLAIYFNQFNRFNSILRDFPPHVKPIPAFFRGFLALAAKNAVGMPVA</sequence>
<proteinExistence type="predicted"/>
<dbReference type="AlphaFoldDB" id="A0A174PRB1"/>
<name>A0A174PRB1_FLAPL</name>
<protein>
    <submittedName>
        <fullName evidence="1">Uncharacterized protein</fullName>
    </submittedName>
</protein>
<organism evidence="1 2">
    <name type="scientific">Flavonifractor plautii</name>
    <name type="common">Fusobacterium plautii</name>
    <dbReference type="NCBI Taxonomy" id="292800"/>
    <lineage>
        <taxon>Bacteria</taxon>
        <taxon>Bacillati</taxon>
        <taxon>Bacillota</taxon>
        <taxon>Clostridia</taxon>
        <taxon>Eubacteriales</taxon>
        <taxon>Oscillospiraceae</taxon>
        <taxon>Flavonifractor</taxon>
    </lineage>
</organism>
<gene>
    <name evidence="1" type="ORF">ERS852411_03362</name>
</gene>